<gene>
    <name evidence="3" type="primary">scpA</name>
    <name evidence="4" type="ORF">E2626_04735</name>
</gene>
<keyword evidence="1 3" id="KW-0159">Chromosome partition</keyword>
<evidence type="ECO:0000256" key="2">
    <source>
        <dbReference type="ARBA" id="ARBA00044777"/>
    </source>
</evidence>
<dbReference type="InterPro" id="IPR023093">
    <property type="entry name" value="ScpA-like_C"/>
</dbReference>
<dbReference type="Proteomes" id="UP000297776">
    <property type="component" value="Unassembled WGS sequence"/>
</dbReference>
<keyword evidence="5" id="KW-1185">Reference proteome</keyword>
<comment type="similarity">
    <text evidence="3">Belongs to the ScpA family.</text>
</comment>
<sequence length="252" mass="29332">MMEYTVKLDAFEGPLDLLLHLIQGLEIDIYDIPMADISEQYTLYIKAMSVLELNTASEYLVMAATLMSIKSRMLLPKQDEQWEEDQPFEDDPREELVEKLIEYRKYKKAATDLKEKESERSLHYTKPPEDLSTFSQPVETGEKTQIDLHDLIGAFNKLMRRKKIKKPMSTRITRQEISIEKRMNEILTTIKSHKTPRSFSELFPIAEKPHMVVSFLAVLELVKRQEIHIMQDHNFSEIMVKSTEGVSLVGQP</sequence>
<dbReference type="HAMAP" id="MF_01805">
    <property type="entry name" value="ScpA"/>
    <property type="match status" value="1"/>
</dbReference>
<accession>A0A4Y8LMC7</accession>
<comment type="subcellular location">
    <subcellularLocation>
        <location evidence="3">Cytoplasm</location>
    </subcellularLocation>
    <text evidence="3">Associated with two foci at the outer edges of the nucleoid region in young cells, and at four foci within both cell halves in older cells.</text>
</comment>
<dbReference type="Gene3D" id="1.10.10.580">
    <property type="entry name" value="Structural maintenance of chromosome 1. Chain E"/>
    <property type="match status" value="1"/>
</dbReference>
<evidence type="ECO:0000256" key="1">
    <source>
        <dbReference type="ARBA" id="ARBA00022829"/>
    </source>
</evidence>
<keyword evidence="3" id="KW-0963">Cytoplasm</keyword>
<dbReference type="InterPro" id="IPR003768">
    <property type="entry name" value="ScpA"/>
</dbReference>
<dbReference type="GO" id="GO:0006260">
    <property type="term" value="P:DNA replication"/>
    <property type="evidence" value="ECO:0007669"/>
    <property type="project" value="UniProtKB-UniRule"/>
</dbReference>
<comment type="function">
    <text evidence="3">Participates in chromosomal partition during cell division. May act via the formation of a condensin-like complex containing Smc and ScpB that pull DNA away from mid-cell into both cell halves.</text>
</comment>
<dbReference type="OrthoDB" id="9811016at2"/>
<dbReference type="GO" id="GO:0051301">
    <property type="term" value="P:cell division"/>
    <property type="evidence" value="ECO:0007669"/>
    <property type="project" value="UniProtKB-KW"/>
</dbReference>
<name>A0A4Y8LMC7_9BACL</name>
<proteinExistence type="inferred from homology"/>
<comment type="caution">
    <text evidence="4">The sequence shown here is derived from an EMBL/GenBank/DDBJ whole genome shotgun (WGS) entry which is preliminary data.</text>
</comment>
<evidence type="ECO:0000313" key="4">
    <source>
        <dbReference type="EMBL" id="TFE03123.1"/>
    </source>
</evidence>
<dbReference type="AlphaFoldDB" id="A0A4Y8LMC7"/>
<evidence type="ECO:0000313" key="5">
    <source>
        <dbReference type="Proteomes" id="UP000297776"/>
    </source>
</evidence>
<dbReference type="NCBIfam" id="NF000995">
    <property type="entry name" value="PRK00104.1-4"/>
    <property type="match status" value="1"/>
</dbReference>
<comment type="subunit">
    <text evidence="3">Component of a cohesin-like complex composed of ScpA, ScpB and the Smc homodimer, in which ScpA and ScpB bind to the head domain of Smc. The presence of the three proteins is required for the association of the complex with DNA.</text>
</comment>
<dbReference type="GO" id="GO:0007059">
    <property type="term" value="P:chromosome segregation"/>
    <property type="evidence" value="ECO:0007669"/>
    <property type="project" value="UniProtKB-UniRule"/>
</dbReference>
<keyword evidence="3" id="KW-0132">Cell division</keyword>
<dbReference type="Gene3D" id="6.10.250.2410">
    <property type="match status" value="1"/>
</dbReference>
<dbReference type="EMBL" id="SORX01000002">
    <property type="protein sequence ID" value="TFE03123.1"/>
    <property type="molecule type" value="Genomic_DNA"/>
</dbReference>
<dbReference type="PANTHER" id="PTHR33969:SF2">
    <property type="entry name" value="SEGREGATION AND CONDENSATION PROTEIN A"/>
    <property type="match status" value="1"/>
</dbReference>
<dbReference type="PANTHER" id="PTHR33969">
    <property type="entry name" value="SEGREGATION AND CONDENSATION PROTEIN A"/>
    <property type="match status" value="1"/>
</dbReference>
<reference evidence="4 5" key="1">
    <citation type="submission" date="2019-03" db="EMBL/GenBank/DDBJ databases">
        <authorList>
            <person name="Yang Y."/>
        </authorList>
    </citation>
    <scope>NUCLEOTIDE SEQUENCE [LARGE SCALE GENOMIC DNA]</scope>
    <source>
        <strain evidence="4 5">ASL-1</strain>
    </source>
</reference>
<protein>
    <recommendedName>
        <fullName evidence="2 3">Segregation and condensation protein A</fullName>
    </recommendedName>
</protein>
<organism evidence="4 5">
    <name type="scientific">Jeotgalibacillus salarius</name>
    <dbReference type="NCBI Taxonomy" id="546023"/>
    <lineage>
        <taxon>Bacteria</taxon>
        <taxon>Bacillati</taxon>
        <taxon>Bacillota</taxon>
        <taxon>Bacilli</taxon>
        <taxon>Bacillales</taxon>
        <taxon>Caryophanaceae</taxon>
        <taxon>Jeotgalibacillus</taxon>
    </lineage>
</organism>
<dbReference type="RefSeq" id="WP_134380198.1">
    <property type="nucleotide sequence ID" value="NZ_SORX01000002.1"/>
</dbReference>
<keyword evidence="3" id="KW-0131">Cell cycle</keyword>
<dbReference type="GO" id="GO:0005737">
    <property type="term" value="C:cytoplasm"/>
    <property type="evidence" value="ECO:0007669"/>
    <property type="project" value="UniProtKB-SubCell"/>
</dbReference>
<evidence type="ECO:0000256" key="3">
    <source>
        <dbReference type="HAMAP-Rule" id="MF_01805"/>
    </source>
</evidence>
<dbReference type="Pfam" id="PF02616">
    <property type="entry name" value="SMC_ScpA"/>
    <property type="match status" value="1"/>
</dbReference>